<dbReference type="PROSITE" id="PS51202">
    <property type="entry name" value="RCK_C"/>
    <property type="match status" value="1"/>
</dbReference>
<dbReference type="InterPro" id="IPR006036">
    <property type="entry name" value="K_uptake_TrkA"/>
</dbReference>
<dbReference type="RefSeq" id="WP_132013713.1">
    <property type="nucleotide sequence ID" value="NZ_SLUN01000007.1"/>
</dbReference>
<dbReference type="Gene3D" id="3.40.50.720">
    <property type="entry name" value="NAD(P)-binding Rossmann-like Domain"/>
    <property type="match status" value="1"/>
</dbReference>
<keyword evidence="5" id="KW-0520">NAD</keyword>
<evidence type="ECO:0000256" key="4">
    <source>
        <dbReference type="ARBA" id="ARBA00022958"/>
    </source>
</evidence>
<dbReference type="Proteomes" id="UP000295008">
    <property type="component" value="Unassembled WGS sequence"/>
</dbReference>
<dbReference type="InterPro" id="IPR050721">
    <property type="entry name" value="Trk_Ktr_HKT_K-transport"/>
</dbReference>
<dbReference type="AlphaFoldDB" id="A0A4R1RXT1"/>
<evidence type="ECO:0000256" key="3">
    <source>
        <dbReference type="ARBA" id="ARBA00022538"/>
    </source>
</evidence>
<evidence type="ECO:0000259" key="8">
    <source>
        <dbReference type="PROSITE" id="PS51202"/>
    </source>
</evidence>
<evidence type="ECO:0000256" key="1">
    <source>
        <dbReference type="ARBA" id="ARBA00017378"/>
    </source>
</evidence>
<evidence type="ECO:0000313" key="9">
    <source>
        <dbReference type="EMBL" id="TCL71565.1"/>
    </source>
</evidence>
<dbReference type="GO" id="GO:0005886">
    <property type="term" value="C:plasma membrane"/>
    <property type="evidence" value="ECO:0007669"/>
    <property type="project" value="InterPro"/>
</dbReference>
<dbReference type="InterPro" id="IPR036291">
    <property type="entry name" value="NAD(P)-bd_dom_sf"/>
</dbReference>
<dbReference type="Pfam" id="PF02080">
    <property type="entry name" value="TrkA_C"/>
    <property type="match status" value="1"/>
</dbReference>
<keyword evidence="10" id="KW-1185">Reference proteome</keyword>
<evidence type="ECO:0000259" key="7">
    <source>
        <dbReference type="PROSITE" id="PS51201"/>
    </source>
</evidence>
<feature type="domain" description="RCK N-terminal" evidence="7">
    <location>
        <begin position="1"/>
        <end position="119"/>
    </location>
</feature>
<name>A0A4R1RXT1_HYDET</name>
<gene>
    <name evidence="9" type="ORF">EDC14_100727</name>
</gene>
<keyword evidence="3" id="KW-0633">Potassium transport</keyword>
<evidence type="ECO:0000256" key="6">
    <source>
        <dbReference type="ARBA" id="ARBA00023065"/>
    </source>
</evidence>
<keyword evidence="2" id="KW-0813">Transport</keyword>
<keyword evidence="4" id="KW-0630">Potassium</keyword>
<evidence type="ECO:0000256" key="2">
    <source>
        <dbReference type="ARBA" id="ARBA00022448"/>
    </source>
</evidence>
<dbReference type="Pfam" id="PF02254">
    <property type="entry name" value="TrkA_N"/>
    <property type="match status" value="1"/>
</dbReference>
<dbReference type="PANTHER" id="PTHR43833:SF5">
    <property type="entry name" value="TRK SYSTEM POTASSIUM UPTAKE PROTEIN TRKA"/>
    <property type="match status" value="1"/>
</dbReference>
<protein>
    <recommendedName>
        <fullName evidence="1">Trk system potassium uptake protein TrkA</fullName>
    </recommendedName>
</protein>
<evidence type="ECO:0000313" key="10">
    <source>
        <dbReference type="Proteomes" id="UP000295008"/>
    </source>
</evidence>
<dbReference type="InterPro" id="IPR006037">
    <property type="entry name" value="RCK_C"/>
</dbReference>
<sequence>MYILIIGGGKVGYYLAKTLFQAGHDVGVIEQDSNRCHVIANDLDILVIHGDGTDIEVLEQANIKQAGYFVAATGKDEENLVACQLAKKYFQVPQTIARVNNPKNQAILQRLGVDATVSSTGIIAQMIQNQLAVDDVKTLPLFEKGDIELVETELKATSPVVNRAVREVGVPAECVLIAVVRGGKVLFPRGDTVLQAGDLVMALAKKQFEPSLKNILVGAK</sequence>
<dbReference type="GO" id="GO:0015079">
    <property type="term" value="F:potassium ion transmembrane transporter activity"/>
    <property type="evidence" value="ECO:0007669"/>
    <property type="project" value="InterPro"/>
</dbReference>
<evidence type="ECO:0000256" key="5">
    <source>
        <dbReference type="ARBA" id="ARBA00023027"/>
    </source>
</evidence>
<dbReference type="PANTHER" id="PTHR43833">
    <property type="entry name" value="POTASSIUM CHANNEL PROTEIN 2-RELATED-RELATED"/>
    <property type="match status" value="1"/>
</dbReference>
<dbReference type="Gene3D" id="3.30.70.1450">
    <property type="entry name" value="Regulator of K+ conductance, C-terminal domain"/>
    <property type="match status" value="1"/>
</dbReference>
<dbReference type="SUPFAM" id="SSF116726">
    <property type="entry name" value="TrkA C-terminal domain-like"/>
    <property type="match status" value="1"/>
</dbReference>
<feature type="domain" description="RCK C-terminal" evidence="8">
    <location>
        <begin position="134"/>
        <end position="218"/>
    </location>
</feature>
<organism evidence="9 10">
    <name type="scientific">Hydrogenispora ethanolica</name>
    <dbReference type="NCBI Taxonomy" id="1082276"/>
    <lineage>
        <taxon>Bacteria</taxon>
        <taxon>Bacillati</taxon>
        <taxon>Bacillota</taxon>
        <taxon>Hydrogenispora</taxon>
    </lineage>
</organism>
<dbReference type="PRINTS" id="PR00335">
    <property type="entry name" value="KUPTAKETRKA"/>
</dbReference>
<dbReference type="PROSITE" id="PS51201">
    <property type="entry name" value="RCK_N"/>
    <property type="match status" value="1"/>
</dbReference>
<dbReference type="InterPro" id="IPR036721">
    <property type="entry name" value="RCK_C_sf"/>
</dbReference>
<dbReference type="OrthoDB" id="9775180at2"/>
<dbReference type="EMBL" id="SLUN01000007">
    <property type="protein sequence ID" value="TCL71565.1"/>
    <property type="molecule type" value="Genomic_DNA"/>
</dbReference>
<dbReference type="SUPFAM" id="SSF51735">
    <property type="entry name" value="NAD(P)-binding Rossmann-fold domains"/>
    <property type="match status" value="1"/>
</dbReference>
<comment type="caution">
    <text evidence="9">The sequence shown here is derived from an EMBL/GenBank/DDBJ whole genome shotgun (WGS) entry which is preliminary data.</text>
</comment>
<keyword evidence="6" id="KW-0406">Ion transport</keyword>
<dbReference type="InterPro" id="IPR003148">
    <property type="entry name" value="RCK_N"/>
</dbReference>
<proteinExistence type="predicted"/>
<accession>A0A4R1RXT1</accession>
<reference evidence="9 10" key="1">
    <citation type="submission" date="2019-03" db="EMBL/GenBank/DDBJ databases">
        <title>Genomic Encyclopedia of Type Strains, Phase IV (KMG-IV): sequencing the most valuable type-strain genomes for metagenomic binning, comparative biology and taxonomic classification.</title>
        <authorList>
            <person name="Goeker M."/>
        </authorList>
    </citation>
    <scope>NUCLEOTIDE SEQUENCE [LARGE SCALE GENOMIC DNA]</scope>
    <source>
        <strain evidence="9 10">LX-B</strain>
    </source>
</reference>